<comment type="similarity">
    <text evidence="1 6">Belongs to the glutaminase family.</text>
</comment>
<feature type="binding site" evidence="6">
    <location>
        <position position="182"/>
    </location>
    <ligand>
        <name>substrate</name>
    </ligand>
</feature>
<name>A0A0W0TIB8_9GAMM</name>
<feature type="binding site" evidence="6">
    <location>
        <position position="283"/>
    </location>
    <ligand>
        <name>substrate</name>
    </ligand>
</feature>
<feature type="signal peptide" evidence="7">
    <location>
        <begin position="1"/>
        <end position="19"/>
    </location>
</feature>
<dbReference type="GO" id="GO:0006543">
    <property type="term" value="P:L-glutamine catabolic process"/>
    <property type="evidence" value="ECO:0007669"/>
    <property type="project" value="TreeGrafter"/>
</dbReference>
<dbReference type="Proteomes" id="UP000054698">
    <property type="component" value="Unassembled WGS sequence"/>
</dbReference>
<evidence type="ECO:0000313" key="11">
    <source>
        <dbReference type="Proteomes" id="UP000251942"/>
    </source>
</evidence>
<dbReference type="Gene3D" id="3.40.710.10">
    <property type="entry name" value="DD-peptidase/beta-lactamase superfamily"/>
    <property type="match status" value="1"/>
</dbReference>
<dbReference type="InterPro" id="IPR015868">
    <property type="entry name" value="Glutaminase"/>
</dbReference>
<keyword evidence="10" id="KW-1185">Reference proteome</keyword>
<dbReference type="FunFam" id="3.40.710.10:FF:000005">
    <property type="entry name" value="Glutaminase"/>
    <property type="match status" value="1"/>
</dbReference>
<dbReference type="EC" id="3.5.1.2" evidence="3 6"/>
<evidence type="ECO:0000256" key="3">
    <source>
        <dbReference type="ARBA" id="ARBA00012918"/>
    </source>
</evidence>
<dbReference type="PANTHER" id="PTHR12544">
    <property type="entry name" value="GLUTAMINASE"/>
    <property type="match status" value="1"/>
</dbReference>
<dbReference type="GO" id="GO:0004359">
    <property type="term" value="F:glutaminase activity"/>
    <property type="evidence" value="ECO:0007669"/>
    <property type="project" value="UniProtKB-UniRule"/>
</dbReference>
<evidence type="ECO:0000313" key="9">
    <source>
        <dbReference type="EMBL" id="SPX62445.1"/>
    </source>
</evidence>
<feature type="chain" id="PRO_5033728123" description="Glutaminase" evidence="7">
    <location>
        <begin position="20"/>
        <end position="336"/>
    </location>
</feature>
<organism evidence="8 10">
    <name type="scientific">Legionella feeleii</name>
    <dbReference type="NCBI Taxonomy" id="453"/>
    <lineage>
        <taxon>Bacteria</taxon>
        <taxon>Pseudomonadati</taxon>
        <taxon>Pseudomonadota</taxon>
        <taxon>Gammaproteobacteria</taxon>
        <taxon>Legionellales</taxon>
        <taxon>Legionellaceae</taxon>
        <taxon>Legionella</taxon>
    </lineage>
</organism>
<dbReference type="HAMAP" id="MF_00313">
    <property type="entry name" value="Glutaminase"/>
    <property type="match status" value="1"/>
</dbReference>
<reference evidence="8 10" key="1">
    <citation type="submission" date="2015-11" db="EMBL/GenBank/DDBJ databases">
        <title>Genomic analysis of 38 Legionella species identifies large and diverse effector repertoires.</title>
        <authorList>
            <person name="Burstein D."/>
            <person name="Amaro F."/>
            <person name="Zusman T."/>
            <person name="Lifshitz Z."/>
            <person name="Cohen O."/>
            <person name="Gilbert J.A."/>
            <person name="Pupko T."/>
            <person name="Shuman H.A."/>
            <person name="Segal G."/>
        </authorList>
    </citation>
    <scope>NUCLEOTIDE SEQUENCE [LARGE SCALE GENOMIC DNA]</scope>
    <source>
        <strain evidence="8 10">WO-44C</strain>
    </source>
</reference>
<keyword evidence="4 6" id="KW-0378">Hydrolase</keyword>
<protein>
    <recommendedName>
        <fullName evidence="3 6">Glutaminase</fullName>
        <ecNumber evidence="3 6">3.5.1.2</ecNumber>
    </recommendedName>
</protein>
<dbReference type="Pfam" id="PF04960">
    <property type="entry name" value="Glutaminase"/>
    <property type="match status" value="1"/>
</dbReference>
<dbReference type="PANTHER" id="PTHR12544:SF29">
    <property type="entry name" value="GLUTAMINASE"/>
    <property type="match status" value="1"/>
</dbReference>
<dbReference type="RefSeq" id="WP_058447675.1">
    <property type="nucleotide sequence ID" value="NZ_CAAAHT010000042.1"/>
</dbReference>
<feature type="binding site" evidence="6">
    <location>
        <position position="265"/>
    </location>
    <ligand>
        <name>substrate</name>
    </ligand>
</feature>
<gene>
    <name evidence="9" type="primary">glsA1_1</name>
    <name evidence="6" type="synonym">glsA</name>
    <name evidence="8" type="ORF">Lfee_2861</name>
    <name evidence="9" type="ORF">NCTC12022_03206</name>
</gene>
<keyword evidence="7" id="KW-0732">Signal</keyword>
<evidence type="ECO:0000256" key="5">
    <source>
        <dbReference type="ARBA" id="ARBA00049534"/>
    </source>
</evidence>
<dbReference type="GO" id="GO:0006537">
    <property type="term" value="P:glutamate biosynthetic process"/>
    <property type="evidence" value="ECO:0007669"/>
    <property type="project" value="TreeGrafter"/>
</dbReference>
<dbReference type="EMBL" id="UASS01000038">
    <property type="protein sequence ID" value="SPX62445.1"/>
    <property type="molecule type" value="Genomic_DNA"/>
</dbReference>
<proteinExistence type="inferred from homology"/>
<feature type="binding site" evidence="6">
    <location>
        <position position="138"/>
    </location>
    <ligand>
        <name>substrate</name>
    </ligand>
</feature>
<sequence length="336" mass="36484">MIYRFFLIALYCFCAVSFASNNPLLPNDATSTLKTIYNKYKAIKKGQNASYIPELAKTDSRLFAISIATVDGHVISIGDDSTPFSLQSISKIFAYALAIEDNGPQTIFKEIGLDATGEKFNSIAAVENKIGQANPYVNAGAIQTTSYIKGHNSHEKWNRMLTLFKALSDGKPYLSEPVYLSETQTNMRNHAIAHLLKSNSKLVGEPEDALDRYTKACSVMVTSKQLALMGATLANNGINPITKQKVISSAVIKSVLAQMVINGLYEKSGTWFVKAGIPTKSGVSGGLLAIIPNKMAIAVYSPPLDGSGNSVKGQMVLRDLSAQWRLHLLENRTSPL</sequence>
<comment type="subunit">
    <text evidence="2 6">Homotetramer.</text>
</comment>
<evidence type="ECO:0000313" key="10">
    <source>
        <dbReference type="Proteomes" id="UP000054698"/>
    </source>
</evidence>
<evidence type="ECO:0000256" key="2">
    <source>
        <dbReference type="ARBA" id="ARBA00011881"/>
    </source>
</evidence>
<evidence type="ECO:0000256" key="7">
    <source>
        <dbReference type="SAM" id="SignalP"/>
    </source>
</evidence>
<dbReference type="AlphaFoldDB" id="A0A0W0TIB8"/>
<feature type="binding site" evidence="6">
    <location>
        <position position="88"/>
    </location>
    <ligand>
        <name>substrate</name>
    </ligand>
</feature>
<reference evidence="9 11" key="2">
    <citation type="submission" date="2018-06" db="EMBL/GenBank/DDBJ databases">
        <authorList>
            <consortium name="Pathogen Informatics"/>
            <person name="Doyle S."/>
        </authorList>
    </citation>
    <scope>NUCLEOTIDE SEQUENCE [LARGE SCALE GENOMIC DNA]</scope>
    <source>
        <strain evidence="9 11">NCTC12022</strain>
    </source>
</reference>
<dbReference type="EMBL" id="LNYB01000085">
    <property type="protein sequence ID" value="KTC95197.1"/>
    <property type="molecule type" value="Genomic_DNA"/>
</dbReference>
<evidence type="ECO:0000256" key="4">
    <source>
        <dbReference type="ARBA" id="ARBA00022801"/>
    </source>
</evidence>
<dbReference type="OrthoDB" id="9788822at2"/>
<accession>A0A0W0TIB8</accession>
<dbReference type="PATRIC" id="fig|453.4.peg.3129"/>
<dbReference type="STRING" id="453.Lfee_2861"/>
<feature type="binding site" evidence="6">
    <location>
        <position position="213"/>
    </location>
    <ligand>
        <name>substrate</name>
    </ligand>
</feature>
<keyword evidence="6" id="KW-0007">Acetylation</keyword>
<feature type="binding site" evidence="6">
    <location>
        <position position="189"/>
    </location>
    <ligand>
        <name>substrate</name>
    </ligand>
</feature>
<evidence type="ECO:0000313" key="8">
    <source>
        <dbReference type="EMBL" id="KTC95197.1"/>
    </source>
</evidence>
<dbReference type="NCBIfam" id="TIGR03814">
    <property type="entry name" value="Gln_ase"/>
    <property type="match status" value="1"/>
</dbReference>
<comment type="catalytic activity">
    <reaction evidence="5 6">
        <text>L-glutamine + H2O = L-glutamate + NH4(+)</text>
        <dbReference type="Rhea" id="RHEA:15889"/>
        <dbReference type="ChEBI" id="CHEBI:15377"/>
        <dbReference type="ChEBI" id="CHEBI:28938"/>
        <dbReference type="ChEBI" id="CHEBI:29985"/>
        <dbReference type="ChEBI" id="CHEBI:58359"/>
        <dbReference type="EC" id="3.5.1.2"/>
    </reaction>
</comment>
<dbReference type="SUPFAM" id="SSF56601">
    <property type="entry name" value="beta-lactamase/transpeptidase-like"/>
    <property type="match status" value="1"/>
</dbReference>
<dbReference type="Proteomes" id="UP000251942">
    <property type="component" value="Unassembled WGS sequence"/>
</dbReference>
<evidence type="ECO:0000256" key="6">
    <source>
        <dbReference type="HAMAP-Rule" id="MF_00313"/>
    </source>
</evidence>
<dbReference type="InterPro" id="IPR012338">
    <property type="entry name" value="Beta-lactam/transpept-like"/>
</dbReference>
<evidence type="ECO:0000256" key="1">
    <source>
        <dbReference type="ARBA" id="ARBA00011076"/>
    </source>
</evidence>